<dbReference type="OMA" id="HLTPGYF"/>
<evidence type="ECO:0000256" key="1">
    <source>
        <dbReference type="SAM" id="Phobius"/>
    </source>
</evidence>
<dbReference type="Proteomes" id="UP000314987">
    <property type="component" value="Unassembled WGS sequence"/>
</dbReference>
<organism evidence="2 3">
    <name type="scientific">Vombatus ursinus</name>
    <name type="common">Common wombat</name>
    <dbReference type="NCBI Taxonomy" id="29139"/>
    <lineage>
        <taxon>Eukaryota</taxon>
        <taxon>Metazoa</taxon>
        <taxon>Chordata</taxon>
        <taxon>Craniata</taxon>
        <taxon>Vertebrata</taxon>
        <taxon>Euteleostomi</taxon>
        <taxon>Mammalia</taxon>
        <taxon>Metatheria</taxon>
        <taxon>Diprotodontia</taxon>
        <taxon>Vombatidae</taxon>
        <taxon>Vombatus</taxon>
    </lineage>
</organism>
<reference evidence="3" key="1">
    <citation type="submission" date="2018-12" db="EMBL/GenBank/DDBJ databases">
        <authorList>
            <person name="Yazar S."/>
        </authorList>
    </citation>
    <scope>NUCLEOTIDE SEQUENCE [LARGE SCALE GENOMIC DNA]</scope>
</reference>
<gene>
    <name evidence="2" type="primary">ZNF593OS</name>
</gene>
<feature type="transmembrane region" description="Helical" evidence="1">
    <location>
        <begin position="30"/>
        <end position="50"/>
    </location>
</feature>
<protein>
    <submittedName>
        <fullName evidence="2">ZNF593 opposite strand</fullName>
    </submittedName>
</protein>
<accession>A0A4X2K9U7</accession>
<keyword evidence="1" id="KW-0812">Transmembrane</keyword>
<keyword evidence="1" id="KW-1133">Transmembrane helix</keyword>
<dbReference type="Ensembl" id="ENSVURT00010009838.1">
    <property type="protein sequence ID" value="ENSVURP00010008663.1"/>
    <property type="gene ID" value="ENSVURG00010006719.1"/>
</dbReference>
<sequence>MRFGRLTPGYFRMLEMQVSGELKAEPRNKLVGALATLLAVFGLGLSFYSVRQLVDQGKSPKTP</sequence>
<evidence type="ECO:0000313" key="3">
    <source>
        <dbReference type="Proteomes" id="UP000314987"/>
    </source>
</evidence>
<name>A0A4X2K9U7_VOMUR</name>
<keyword evidence="1" id="KW-0472">Membrane</keyword>
<keyword evidence="3" id="KW-1185">Reference proteome</keyword>
<proteinExistence type="predicted"/>
<reference evidence="2" key="2">
    <citation type="submission" date="2025-08" db="UniProtKB">
        <authorList>
            <consortium name="Ensembl"/>
        </authorList>
    </citation>
    <scope>IDENTIFICATION</scope>
</reference>
<dbReference type="GeneTree" id="ENSGT01130000278353"/>
<evidence type="ECO:0000313" key="2">
    <source>
        <dbReference type="Ensembl" id="ENSVURP00010008663.1"/>
    </source>
</evidence>
<dbReference type="AlphaFoldDB" id="A0A4X2K9U7"/>
<reference evidence="2" key="3">
    <citation type="submission" date="2025-09" db="UniProtKB">
        <authorList>
            <consortium name="Ensembl"/>
        </authorList>
    </citation>
    <scope>IDENTIFICATION</scope>
</reference>